<name>A0A0C2MZ89_THEKT</name>
<dbReference type="EMBL" id="JWZT01002428">
    <property type="protein sequence ID" value="KII69460.1"/>
    <property type="molecule type" value="Genomic_DNA"/>
</dbReference>
<proteinExistence type="predicted"/>
<dbReference type="Proteomes" id="UP000031668">
    <property type="component" value="Unassembled WGS sequence"/>
</dbReference>
<keyword evidence="2" id="KW-1185">Reference proteome</keyword>
<organism evidence="1 2">
    <name type="scientific">Thelohanellus kitauei</name>
    <name type="common">Myxosporean</name>
    <dbReference type="NCBI Taxonomy" id="669202"/>
    <lineage>
        <taxon>Eukaryota</taxon>
        <taxon>Metazoa</taxon>
        <taxon>Cnidaria</taxon>
        <taxon>Myxozoa</taxon>
        <taxon>Myxosporea</taxon>
        <taxon>Bivalvulida</taxon>
        <taxon>Platysporina</taxon>
        <taxon>Myxobolidae</taxon>
        <taxon>Thelohanellus</taxon>
    </lineage>
</organism>
<accession>A0A0C2MZ89</accession>
<dbReference type="AlphaFoldDB" id="A0A0C2MZ89"/>
<evidence type="ECO:0000313" key="1">
    <source>
        <dbReference type="EMBL" id="KII69460.1"/>
    </source>
</evidence>
<comment type="caution">
    <text evidence="1">The sequence shown here is derived from an EMBL/GenBank/DDBJ whole genome shotgun (WGS) entry which is preliminary data.</text>
</comment>
<evidence type="ECO:0000313" key="2">
    <source>
        <dbReference type="Proteomes" id="UP000031668"/>
    </source>
</evidence>
<protein>
    <submittedName>
        <fullName evidence="1">Uncharacterized protein</fullName>
    </submittedName>
</protein>
<gene>
    <name evidence="1" type="ORF">RF11_11106</name>
</gene>
<reference evidence="1 2" key="1">
    <citation type="journal article" date="2014" name="Genome Biol. Evol.">
        <title>The genome of the myxosporean Thelohanellus kitauei shows adaptations to nutrient acquisition within its fish host.</title>
        <authorList>
            <person name="Yang Y."/>
            <person name="Xiong J."/>
            <person name="Zhou Z."/>
            <person name="Huo F."/>
            <person name="Miao W."/>
            <person name="Ran C."/>
            <person name="Liu Y."/>
            <person name="Zhang J."/>
            <person name="Feng J."/>
            <person name="Wang M."/>
            <person name="Wang M."/>
            <person name="Wang L."/>
            <person name="Yao B."/>
        </authorList>
    </citation>
    <scope>NUCLEOTIDE SEQUENCE [LARGE SCALE GENOMIC DNA]</scope>
    <source>
        <strain evidence="1">Wuqing</strain>
    </source>
</reference>
<sequence>MVARLEPPVLIKFPYIFIDSMKYFCVFAVAKDKVIIFKYLLNSDYNKTSLMVMIKMKIFINPKLNDKGQIYYLTEFTGWRFNCDSVESPVNSLEITVVYPSQYEVCDGLYQNFHIQFVMKDVFLKDVMFYNVVIRKRVPYTIEALNECTVEKKVRYYFKSDNTVFGVNYVPILPVNTTSTRCTLFDTPLQLLEVFVNEDVVSMKFFGLLTYGSRNELQMIERINNEFIEACKENSRTNSTD</sequence>